<comment type="caution">
    <text evidence="2">The sequence shown here is derived from an EMBL/GenBank/DDBJ whole genome shotgun (WGS) entry which is preliminary data.</text>
</comment>
<protein>
    <submittedName>
        <fullName evidence="2">Uncharacterized protein</fullName>
    </submittedName>
</protein>
<dbReference type="Gene3D" id="1.20.1170.10">
    <property type="match status" value="1"/>
</dbReference>
<evidence type="ECO:0000313" key="3">
    <source>
        <dbReference type="Proteomes" id="UP000308730"/>
    </source>
</evidence>
<sequence length="391" mass="43857">MSGTRSTLAQADKELGDVLINSTELSDEELAEALKILSAHLSDHKITQIIHEEIERLAEQALTLEKSFGNVKLLLEKIAEASERDMKRDVTDMSETWVGYSNNYVEFLWKSRQVAGKAEAAAKDFASDFVDFLKEDDVKKKEKRDEINNYLENLDRGSSDSKQLQEGLHALRDGIKQFAKDWKDLVHKYHSDIGIDEWTQLDKDVTELTNALWTLRLKIERLSRSMGVIVSTNGVSSILAALCPILWTEIMVATLKRKGSSSKASSKALTDAESEVRTIQRELEQKTAQRDSVARRLTGTKALHADVGTSEMGIADFCDKLTAIGSVWDTIREDLKIISGLLDFTKGDLSKQLFDLRLDTTASLYNTLATALHHYQVVVTMPDSAVQKRHL</sequence>
<evidence type="ECO:0000313" key="2">
    <source>
        <dbReference type="EMBL" id="THH33454.1"/>
    </source>
</evidence>
<proteinExistence type="predicted"/>
<gene>
    <name evidence="2" type="ORF">EUX98_g769</name>
</gene>
<dbReference type="Proteomes" id="UP000308730">
    <property type="component" value="Unassembled WGS sequence"/>
</dbReference>
<dbReference type="AlphaFoldDB" id="A0A4S4N395"/>
<keyword evidence="1" id="KW-0175">Coiled coil</keyword>
<name>A0A4S4N395_9APHY</name>
<dbReference type="OrthoDB" id="2915575at2759"/>
<reference evidence="2 3" key="1">
    <citation type="submission" date="2019-02" db="EMBL/GenBank/DDBJ databases">
        <title>Genome sequencing of the rare red list fungi Antrodiella citrinella (Flaviporus citrinellus).</title>
        <authorList>
            <person name="Buettner E."/>
            <person name="Kellner H."/>
        </authorList>
    </citation>
    <scope>NUCLEOTIDE SEQUENCE [LARGE SCALE GENOMIC DNA]</scope>
    <source>
        <strain evidence="2 3">DSM 108506</strain>
    </source>
</reference>
<keyword evidence="3" id="KW-1185">Reference proteome</keyword>
<evidence type="ECO:0000256" key="1">
    <source>
        <dbReference type="SAM" id="Coils"/>
    </source>
</evidence>
<accession>A0A4S4N395</accession>
<feature type="coiled-coil region" evidence="1">
    <location>
        <begin position="269"/>
        <end position="296"/>
    </location>
</feature>
<dbReference type="EMBL" id="SGPM01000006">
    <property type="protein sequence ID" value="THH33454.1"/>
    <property type="molecule type" value="Genomic_DNA"/>
</dbReference>
<organism evidence="2 3">
    <name type="scientific">Antrodiella citrinella</name>
    <dbReference type="NCBI Taxonomy" id="2447956"/>
    <lineage>
        <taxon>Eukaryota</taxon>
        <taxon>Fungi</taxon>
        <taxon>Dikarya</taxon>
        <taxon>Basidiomycota</taxon>
        <taxon>Agaricomycotina</taxon>
        <taxon>Agaricomycetes</taxon>
        <taxon>Polyporales</taxon>
        <taxon>Steccherinaceae</taxon>
        <taxon>Antrodiella</taxon>
    </lineage>
</organism>